<name>A0A367ZKZ4_9BACT</name>
<dbReference type="Proteomes" id="UP000252355">
    <property type="component" value="Unassembled WGS sequence"/>
</dbReference>
<organism evidence="2 3">
    <name type="scientific">Candidatus Ozemobacter sibiricus</name>
    <dbReference type="NCBI Taxonomy" id="2268124"/>
    <lineage>
        <taxon>Bacteria</taxon>
        <taxon>Candidatus Ozemobacteria</taxon>
        <taxon>Candidatus Ozemobacterales</taxon>
        <taxon>Candidatus Ozemobacteraceae</taxon>
        <taxon>Candidatus Ozemobacter</taxon>
    </lineage>
</organism>
<feature type="region of interest" description="Disordered" evidence="1">
    <location>
        <begin position="1"/>
        <end position="21"/>
    </location>
</feature>
<reference evidence="2 3" key="1">
    <citation type="submission" date="2018-05" db="EMBL/GenBank/DDBJ databases">
        <title>A metagenomic window into the 2 km-deep terrestrial subsurface aquifer revealed taxonomically and functionally diverse microbial community comprising novel uncultured bacterial lineages.</title>
        <authorList>
            <person name="Kadnikov V.V."/>
            <person name="Mardanov A.V."/>
            <person name="Beletsky A.V."/>
            <person name="Banks D."/>
            <person name="Pimenov N.V."/>
            <person name="Frank Y.A."/>
            <person name="Karnachuk O.V."/>
            <person name="Ravin N.V."/>
        </authorList>
    </citation>
    <scope>NUCLEOTIDE SEQUENCE [LARGE SCALE GENOMIC DNA]</scope>
    <source>
        <strain evidence="2">BY5</strain>
    </source>
</reference>
<comment type="caution">
    <text evidence="2">The sequence shown here is derived from an EMBL/GenBank/DDBJ whole genome shotgun (WGS) entry which is preliminary data.</text>
</comment>
<evidence type="ECO:0000313" key="2">
    <source>
        <dbReference type="EMBL" id="RCK78764.1"/>
    </source>
</evidence>
<accession>A0A367ZKZ4</accession>
<evidence type="ECO:0000313" key="3">
    <source>
        <dbReference type="Proteomes" id="UP000252355"/>
    </source>
</evidence>
<evidence type="ECO:0000256" key="1">
    <source>
        <dbReference type="SAM" id="MobiDB-lite"/>
    </source>
</evidence>
<proteinExistence type="predicted"/>
<feature type="compositionally biased region" description="Basic and acidic residues" evidence="1">
    <location>
        <begin position="9"/>
        <end position="21"/>
    </location>
</feature>
<dbReference type="AlphaFoldDB" id="A0A367ZKZ4"/>
<dbReference type="EMBL" id="QOQW01000019">
    <property type="protein sequence ID" value="RCK78764.1"/>
    <property type="molecule type" value="Genomic_DNA"/>
</dbReference>
<gene>
    <name evidence="2" type="ORF">OZSIB_1117</name>
</gene>
<protein>
    <submittedName>
        <fullName evidence="2">Uncharacterized protein</fullName>
    </submittedName>
</protein>
<sequence>MAGESAPTETRKPAPTEAERRADLAQAVRWFRQAIGRLAEETNADLTTVDARLQAARARLAELQAEAGTPPQKPA</sequence>